<dbReference type="KEGG" id="bsu:BSU39930"/>
<sequence length="399" mass="44720">MSIFYSFSALRGLAMGIFSPIWILYLISKDYDFLQIGLMGAVLEIAKLIFEVPSGVFADRYGIKISIASSFFFSILTWAFFPFIDSAAICILAMIIWALSDSLISGSFETWMSRVAGEDRFGKEMMKNTQLLITFLIIGSIASGYLYSLNIYFPFLLVMVIYLLLFIWMSVFIKVPSVSETNHGDQNQHDSIKIIKESLKIIFNKKRVLLIVIAGFFTATAYDTISRYWQPFLSDLGFSEKSLGYIFALGGFTALVLLTLTIRFEKKIEKNPYLALTSLDSMGMVMTFLLSRAFRPLGIPCTAFLLAIEDIHHPIVTSYLNKFFPDSYKNTLFSLNSGVGAIGEILSGVIFGIISAAFGLSAMFVVVAVFLLIPIILYTIVPKIKDNDMKVQIEKSQQV</sequence>
<dbReference type="InterPro" id="IPR053160">
    <property type="entry name" value="MFS_DHA3_Transporter"/>
</dbReference>
<evidence type="ECO:0000256" key="3">
    <source>
        <dbReference type="ARBA" id="ARBA00022692"/>
    </source>
</evidence>
<keyword evidence="3 6" id="KW-0812">Transmembrane</keyword>
<feature type="transmembrane region" description="Helical" evidence="6">
    <location>
        <begin position="242"/>
        <end position="261"/>
    </location>
</feature>
<dbReference type="GO" id="GO:0022857">
    <property type="term" value="F:transmembrane transporter activity"/>
    <property type="evidence" value="ECO:0007669"/>
    <property type="project" value="InterPro"/>
</dbReference>
<keyword evidence="5 6" id="KW-0472">Membrane</keyword>
<proteinExistence type="predicted"/>
<dbReference type="OrthoDB" id="9816124at2"/>
<feature type="transmembrane region" description="Helical" evidence="6">
    <location>
        <begin position="86"/>
        <end position="108"/>
    </location>
</feature>
<feature type="transmembrane region" description="Helical" evidence="6">
    <location>
        <begin position="153"/>
        <end position="173"/>
    </location>
</feature>
<dbReference type="RefSeq" id="WP_003244232.1">
    <property type="nucleotide sequence ID" value="NC_000964.3"/>
</dbReference>
<dbReference type="SUPFAM" id="SSF103473">
    <property type="entry name" value="MFS general substrate transporter"/>
    <property type="match status" value="1"/>
</dbReference>
<feature type="transmembrane region" description="Helical" evidence="6">
    <location>
        <begin position="332"/>
        <end position="354"/>
    </location>
</feature>
<dbReference type="Pfam" id="PF07690">
    <property type="entry name" value="MFS_1"/>
    <property type="match status" value="1"/>
</dbReference>
<feature type="transmembrane region" description="Helical" evidence="6">
    <location>
        <begin position="129"/>
        <end position="147"/>
    </location>
</feature>
<evidence type="ECO:0000256" key="5">
    <source>
        <dbReference type="ARBA" id="ARBA00023136"/>
    </source>
</evidence>
<dbReference type="InterPro" id="IPR020846">
    <property type="entry name" value="MFS_dom"/>
</dbReference>
<feature type="transmembrane region" description="Helical" evidence="6">
    <location>
        <begin position="360"/>
        <end position="381"/>
    </location>
</feature>
<accession>A0A6M4JQW5</accession>
<keyword evidence="4 6" id="KW-1133">Transmembrane helix</keyword>
<evidence type="ECO:0000259" key="7">
    <source>
        <dbReference type="PROSITE" id="PS50850"/>
    </source>
</evidence>
<protein>
    <submittedName>
        <fullName evidence="8">MFS transporter</fullName>
    </submittedName>
</protein>
<dbReference type="PANTHER" id="PTHR23530">
    <property type="entry name" value="TRANSPORT PROTEIN-RELATED"/>
    <property type="match status" value="1"/>
</dbReference>
<dbReference type="CDD" id="cd06174">
    <property type="entry name" value="MFS"/>
    <property type="match status" value="1"/>
</dbReference>
<dbReference type="SMR" id="A0A6M4JQW5"/>
<evidence type="ECO:0000256" key="1">
    <source>
        <dbReference type="ARBA" id="ARBA00004651"/>
    </source>
</evidence>
<comment type="subcellular location">
    <subcellularLocation>
        <location evidence="1">Cell membrane</location>
        <topology evidence="1">Multi-pass membrane protein</topology>
    </subcellularLocation>
</comment>
<dbReference type="InterPro" id="IPR011701">
    <property type="entry name" value="MFS"/>
</dbReference>
<dbReference type="EMBL" id="CP052842">
    <property type="protein sequence ID" value="QJP90660.1"/>
    <property type="molecule type" value="Genomic_DNA"/>
</dbReference>
<evidence type="ECO:0000256" key="2">
    <source>
        <dbReference type="ARBA" id="ARBA00022448"/>
    </source>
</evidence>
<organism evidence="8">
    <name type="scientific">Bacillus subtilis (strain 168)</name>
    <dbReference type="NCBI Taxonomy" id="224308"/>
    <lineage>
        <taxon>Bacteria</taxon>
        <taxon>Bacillati</taxon>
        <taxon>Bacillota</taxon>
        <taxon>Bacilli</taxon>
        <taxon>Bacillales</taxon>
        <taxon>Bacillaceae</taxon>
        <taxon>Bacillus</taxon>
    </lineage>
</organism>
<keyword evidence="2" id="KW-0813">Transport</keyword>
<name>A0A6M4JQW5_BACSU</name>
<dbReference type="PANTHER" id="PTHR23530:SF1">
    <property type="entry name" value="PERMEASE, MAJOR FACILITATOR SUPERFAMILY-RELATED"/>
    <property type="match status" value="1"/>
</dbReference>
<feature type="domain" description="Major facilitator superfamily (MFS) profile" evidence="7">
    <location>
        <begin position="1"/>
        <end position="385"/>
    </location>
</feature>
<evidence type="ECO:0000256" key="4">
    <source>
        <dbReference type="ARBA" id="ARBA00022989"/>
    </source>
</evidence>
<evidence type="ECO:0000313" key="8">
    <source>
        <dbReference type="EMBL" id="QJP90660.1"/>
    </source>
</evidence>
<feature type="transmembrane region" description="Helical" evidence="6">
    <location>
        <begin position="208"/>
        <end position="230"/>
    </location>
</feature>
<dbReference type="GO" id="GO:0005886">
    <property type="term" value="C:plasma membrane"/>
    <property type="evidence" value="ECO:0007669"/>
    <property type="project" value="UniProtKB-SubCell"/>
</dbReference>
<evidence type="ECO:0000256" key="6">
    <source>
        <dbReference type="SAM" id="Phobius"/>
    </source>
</evidence>
<dbReference type="PROSITE" id="PS50850">
    <property type="entry name" value="MFS"/>
    <property type="match status" value="1"/>
</dbReference>
<gene>
    <name evidence="8" type="ORF">HIR78_22730</name>
</gene>
<dbReference type="AlphaFoldDB" id="A0A6M4JQW5"/>
<feature type="transmembrane region" description="Helical" evidence="6">
    <location>
        <begin position="7"/>
        <end position="27"/>
    </location>
</feature>
<reference evidence="8" key="1">
    <citation type="submission" date="2020-04" db="EMBL/GenBank/DDBJ databases">
        <title>Phage recombination drives evolution of spore-forming Bacilli.</title>
        <authorList>
            <person name="Dragos A."/>
            <person name="Kovacs A.T."/>
        </authorList>
    </citation>
    <scope>NUCLEOTIDE SEQUENCE</scope>
    <source>
        <strain evidence="8">168</strain>
    </source>
</reference>
<feature type="transmembrane region" description="Helical" evidence="6">
    <location>
        <begin position="62"/>
        <end position="80"/>
    </location>
</feature>
<dbReference type="Gene3D" id="1.20.1250.20">
    <property type="entry name" value="MFS general substrate transporter like domains"/>
    <property type="match status" value="1"/>
</dbReference>
<feature type="transmembrane region" description="Helical" evidence="6">
    <location>
        <begin position="33"/>
        <end position="50"/>
    </location>
</feature>
<dbReference type="InterPro" id="IPR036259">
    <property type="entry name" value="MFS_trans_sf"/>
</dbReference>